<accession>A0A8K0WYE5</accession>
<dbReference type="AlphaFoldDB" id="A0A8K0WYE5"/>
<name>A0A8K0WYE5_9PEZI</name>
<proteinExistence type="predicted"/>
<evidence type="ECO:0000256" key="1">
    <source>
        <dbReference type="SAM" id="SignalP"/>
    </source>
</evidence>
<dbReference type="OrthoDB" id="5304511at2759"/>
<comment type="caution">
    <text evidence="2">The sequence shown here is derived from an EMBL/GenBank/DDBJ whole genome shotgun (WGS) entry which is preliminary data.</text>
</comment>
<evidence type="ECO:0000313" key="3">
    <source>
        <dbReference type="Proteomes" id="UP000813385"/>
    </source>
</evidence>
<dbReference type="EMBL" id="JAGPXD010000006">
    <property type="protein sequence ID" value="KAH7349338.1"/>
    <property type="molecule type" value="Genomic_DNA"/>
</dbReference>
<keyword evidence="1" id="KW-0732">Signal</keyword>
<sequence length="413" mass="46776">MPTQLASLPAEILVIILSAATSTSDVLSLICASSTFYRAFVPAKRIVFSNILAKELGSAISNIEAALQAVQQYADLPIPDLRSEQDGVSYDQILQIAFWNRIVQDLVDNYAASRLPELRKVHSDAAGPLTAMERRRIARVILRHQILARIHDFGDGTAAMVNRREHVANRLFSLWPPWEMQQLADVSVHIVTMATFAVQYLLRGTGPPARVDLRVPERKESVHDLGILHKRLIAAVAEAATIPYGSPAVKPSEDIEMHVGQWFLALEWTGRLRRGASDAVTEDRRPMCYEVLQELYEIENAAARLVFAQESDHHDGSAPFAWVDGHGGVDCQRWSDYVHRKVLPEEHSLMEPAYIRQTTGQWRWMGFVFWDRPRVEMLKSRLSFPATGWFISPPPSRRKCRALVQIFEPSRRR</sequence>
<gene>
    <name evidence="2" type="ORF">B0T11DRAFT_301595</name>
</gene>
<feature type="chain" id="PRO_5035447666" description="F-box domain-containing protein" evidence="1">
    <location>
        <begin position="25"/>
        <end position="413"/>
    </location>
</feature>
<organism evidence="2 3">
    <name type="scientific">Plectosphaerella cucumerina</name>
    <dbReference type="NCBI Taxonomy" id="40658"/>
    <lineage>
        <taxon>Eukaryota</taxon>
        <taxon>Fungi</taxon>
        <taxon>Dikarya</taxon>
        <taxon>Ascomycota</taxon>
        <taxon>Pezizomycotina</taxon>
        <taxon>Sordariomycetes</taxon>
        <taxon>Hypocreomycetidae</taxon>
        <taxon>Glomerellales</taxon>
        <taxon>Plectosphaerellaceae</taxon>
        <taxon>Plectosphaerella</taxon>
    </lineage>
</organism>
<protein>
    <recommendedName>
        <fullName evidence="4">F-box domain-containing protein</fullName>
    </recommendedName>
</protein>
<feature type="signal peptide" evidence="1">
    <location>
        <begin position="1"/>
        <end position="24"/>
    </location>
</feature>
<keyword evidence="3" id="KW-1185">Reference proteome</keyword>
<evidence type="ECO:0008006" key="4">
    <source>
        <dbReference type="Google" id="ProtNLM"/>
    </source>
</evidence>
<evidence type="ECO:0000313" key="2">
    <source>
        <dbReference type="EMBL" id="KAH7349338.1"/>
    </source>
</evidence>
<dbReference type="Proteomes" id="UP000813385">
    <property type="component" value="Unassembled WGS sequence"/>
</dbReference>
<reference evidence="2" key="1">
    <citation type="journal article" date="2021" name="Nat. Commun.">
        <title>Genetic determinants of endophytism in the Arabidopsis root mycobiome.</title>
        <authorList>
            <person name="Mesny F."/>
            <person name="Miyauchi S."/>
            <person name="Thiergart T."/>
            <person name="Pickel B."/>
            <person name="Atanasova L."/>
            <person name="Karlsson M."/>
            <person name="Huettel B."/>
            <person name="Barry K.W."/>
            <person name="Haridas S."/>
            <person name="Chen C."/>
            <person name="Bauer D."/>
            <person name="Andreopoulos W."/>
            <person name="Pangilinan J."/>
            <person name="LaButti K."/>
            <person name="Riley R."/>
            <person name="Lipzen A."/>
            <person name="Clum A."/>
            <person name="Drula E."/>
            <person name="Henrissat B."/>
            <person name="Kohler A."/>
            <person name="Grigoriev I.V."/>
            <person name="Martin F.M."/>
            <person name="Hacquard S."/>
        </authorList>
    </citation>
    <scope>NUCLEOTIDE SEQUENCE</scope>
    <source>
        <strain evidence="2">MPI-CAGE-AT-0016</strain>
    </source>
</reference>